<dbReference type="EC" id="6.3.2.5" evidence="3"/>
<keyword evidence="3 4" id="KW-0436">Ligase</keyword>
<dbReference type="EC" id="4.1.1.36" evidence="3"/>
<dbReference type="KEGG" id="hmr:Hipma_1492"/>
<evidence type="ECO:0000313" key="8">
    <source>
        <dbReference type="Proteomes" id="UP000008139"/>
    </source>
</evidence>
<feature type="binding site" evidence="3">
    <location>
        <position position="291"/>
    </location>
    <ligand>
        <name>CTP</name>
        <dbReference type="ChEBI" id="CHEBI:37563"/>
    </ligand>
</feature>
<reference evidence="8" key="2">
    <citation type="submission" date="2011-03" db="EMBL/GenBank/DDBJ databases">
        <title>The complete genome of Hippea maritima DSM 10411.</title>
        <authorList>
            <consortium name="US DOE Joint Genome Institute (JGI-PGF)"/>
            <person name="Lucas S."/>
            <person name="Copeland A."/>
            <person name="Lapidus A."/>
            <person name="Bruce D."/>
            <person name="Goodwin L."/>
            <person name="Pitluck S."/>
            <person name="Peters L."/>
            <person name="Kyrpides N."/>
            <person name="Mavromatis K."/>
            <person name="Pagani I."/>
            <person name="Ivanova N."/>
            <person name="Mikhailova N."/>
            <person name="Lu M."/>
            <person name="Detter J.C."/>
            <person name="Tapia R."/>
            <person name="Han C."/>
            <person name="Land M."/>
            <person name="Hauser L."/>
            <person name="Markowitz V."/>
            <person name="Cheng J.-F."/>
            <person name="Hugenholtz P."/>
            <person name="Woyke T."/>
            <person name="Wu D."/>
            <person name="Spring S."/>
            <person name="Schroeder M."/>
            <person name="Brambilla E."/>
            <person name="Klenk H.-P."/>
            <person name="Eisen J.A."/>
        </authorList>
    </citation>
    <scope>NUCLEOTIDE SEQUENCE [LARGE SCALE GENOMIC DNA]</scope>
    <source>
        <strain evidence="8">ATCC 700847 / DSM 10411 / MH2</strain>
    </source>
</reference>
<protein>
    <recommendedName>
        <fullName evidence="3">Coenzyme A biosynthesis bifunctional protein CoaBC</fullName>
    </recommendedName>
    <alternativeName>
        <fullName evidence="3">DNA/pantothenate metabolism flavoprotein</fullName>
    </alternativeName>
    <alternativeName>
        <fullName evidence="3">Phosphopantothenoylcysteine synthetase/decarboxylase</fullName>
        <shortName evidence="3">PPCS-PPCDC</shortName>
    </alternativeName>
    <domain>
        <recommendedName>
            <fullName evidence="3">Phosphopantothenoylcysteine decarboxylase</fullName>
            <shortName evidence="3">PPC decarboxylase</shortName>
            <shortName evidence="3">PPC-DC</shortName>
            <ecNumber evidence="3">4.1.1.36</ecNumber>
        </recommendedName>
        <alternativeName>
            <fullName evidence="3">CoaC</fullName>
        </alternativeName>
    </domain>
    <domain>
        <recommendedName>
            <fullName evidence="3">Phosphopantothenate--cysteine ligase</fullName>
            <ecNumber evidence="3">6.3.2.5</ecNumber>
        </recommendedName>
        <alternativeName>
            <fullName evidence="3">CoaB</fullName>
        </alternativeName>
        <alternativeName>
            <fullName evidence="3">Phosphopantothenoylcysteine synthetase</fullName>
            <shortName evidence="3">PPC synthetase</shortName>
            <shortName evidence="3">PPC-S</shortName>
        </alternativeName>
    </domain>
</protein>
<dbReference type="SUPFAM" id="SSF102645">
    <property type="entry name" value="CoaB-like"/>
    <property type="match status" value="1"/>
</dbReference>
<feature type="binding site" evidence="3">
    <location>
        <position position="281"/>
    </location>
    <ligand>
        <name>CTP</name>
        <dbReference type="ChEBI" id="CHEBI:37563"/>
    </ligand>
</feature>
<accession>F2LTS2</accession>
<dbReference type="GO" id="GO:0046872">
    <property type="term" value="F:metal ion binding"/>
    <property type="evidence" value="ECO:0007669"/>
    <property type="project" value="UniProtKB-KW"/>
</dbReference>
<comment type="cofactor">
    <cofactor evidence="3">
        <name>Mg(2+)</name>
        <dbReference type="ChEBI" id="CHEBI:18420"/>
    </cofactor>
</comment>
<dbReference type="Gene3D" id="3.40.50.1950">
    <property type="entry name" value="Flavin prenyltransferase-like"/>
    <property type="match status" value="1"/>
</dbReference>
<dbReference type="InParanoid" id="F2LTS2"/>
<dbReference type="InterPro" id="IPR007085">
    <property type="entry name" value="DNA/pantothenate-metab_flavo_C"/>
</dbReference>
<feature type="binding site" evidence="3">
    <location>
        <position position="344"/>
    </location>
    <ligand>
        <name>CTP</name>
        <dbReference type="ChEBI" id="CHEBI:37563"/>
    </ligand>
</feature>
<dbReference type="UniPathway" id="UPA00241">
    <property type="reaction ID" value="UER00353"/>
</dbReference>
<dbReference type="HAMAP" id="MF_02225">
    <property type="entry name" value="CoaBC"/>
    <property type="match status" value="1"/>
</dbReference>
<keyword evidence="3 4" id="KW-0285">Flavoprotein</keyword>
<comment type="catalytic activity">
    <reaction evidence="3 4">
        <text>N-[(R)-4-phosphopantothenoyl]-L-cysteine + H(+) = (R)-4'-phosphopantetheine + CO2</text>
        <dbReference type="Rhea" id="RHEA:16793"/>
        <dbReference type="ChEBI" id="CHEBI:15378"/>
        <dbReference type="ChEBI" id="CHEBI:16526"/>
        <dbReference type="ChEBI" id="CHEBI:59458"/>
        <dbReference type="ChEBI" id="CHEBI:61723"/>
        <dbReference type="EC" id="4.1.1.36"/>
    </reaction>
</comment>
<dbReference type="EMBL" id="CP002606">
    <property type="protein sequence ID" value="AEA34448.1"/>
    <property type="molecule type" value="Genomic_DNA"/>
</dbReference>
<feature type="domain" description="DNA/pantothenate metabolism flavoprotein C-terminal" evidence="6">
    <location>
        <begin position="186"/>
        <end position="400"/>
    </location>
</feature>
<dbReference type="InterPro" id="IPR036551">
    <property type="entry name" value="Flavin_trans-like"/>
</dbReference>
<feature type="domain" description="Flavoprotein" evidence="5">
    <location>
        <begin position="5"/>
        <end position="174"/>
    </location>
</feature>
<keyword evidence="1 3" id="KW-0210">Decarboxylase</keyword>
<gene>
    <name evidence="3" type="primary">coaBC</name>
    <name evidence="7" type="ordered locus">Hipma_1492</name>
</gene>
<organism evidence="7 8">
    <name type="scientific">Hippea maritima (strain ATCC 700847 / DSM 10411 / MH2)</name>
    <dbReference type="NCBI Taxonomy" id="760142"/>
    <lineage>
        <taxon>Bacteria</taxon>
        <taxon>Pseudomonadati</taxon>
        <taxon>Campylobacterota</taxon>
        <taxon>Desulfurellia</taxon>
        <taxon>Desulfurellales</taxon>
        <taxon>Hippeaceae</taxon>
        <taxon>Hippea</taxon>
    </lineage>
</organism>
<dbReference type="FunCoup" id="F2LTS2">
    <property type="interactions" value="469"/>
</dbReference>
<keyword evidence="3" id="KW-0511">Multifunctional enzyme</keyword>
<feature type="binding site" evidence="3">
    <location>
        <position position="330"/>
    </location>
    <ligand>
        <name>CTP</name>
        <dbReference type="ChEBI" id="CHEBI:37563"/>
    </ligand>
</feature>
<comment type="function">
    <text evidence="4">Catalyzes two steps in the biosynthesis of coenzyme A. In the first step cysteine is conjugated to 4'-phosphopantothenate to form 4-phosphopantothenoylcysteine, in the latter compound is decarboxylated to form 4'-phosphopantotheine.</text>
</comment>
<keyword evidence="3" id="KW-0479">Metal-binding</keyword>
<proteinExistence type="inferred from homology"/>
<dbReference type="NCBIfam" id="TIGR00521">
    <property type="entry name" value="coaBC_dfp"/>
    <property type="match status" value="1"/>
</dbReference>
<dbReference type="GO" id="GO:0010181">
    <property type="term" value="F:FMN binding"/>
    <property type="evidence" value="ECO:0007669"/>
    <property type="project" value="UniProtKB-UniRule"/>
</dbReference>
<evidence type="ECO:0000256" key="4">
    <source>
        <dbReference type="RuleBase" id="RU364078"/>
    </source>
</evidence>
<dbReference type="InterPro" id="IPR035929">
    <property type="entry name" value="CoaB-like_sf"/>
</dbReference>
<feature type="binding site" evidence="3">
    <location>
        <position position="348"/>
    </location>
    <ligand>
        <name>CTP</name>
        <dbReference type="ChEBI" id="CHEBI:37563"/>
    </ligand>
</feature>
<name>F2LTS2_HIPMA</name>
<dbReference type="InterPro" id="IPR005252">
    <property type="entry name" value="CoaBC"/>
</dbReference>
<comment type="catalytic activity">
    <reaction evidence="3 4">
        <text>(R)-4'-phosphopantothenate + L-cysteine + CTP = N-[(R)-4-phosphopantothenoyl]-L-cysteine + CMP + diphosphate + H(+)</text>
        <dbReference type="Rhea" id="RHEA:19397"/>
        <dbReference type="ChEBI" id="CHEBI:10986"/>
        <dbReference type="ChEBI" id="CHEBI:15378"/>
        <dbReference type="ChEBI" id="CHEBI:33019"/>
        <dbReference type="ChEBI" id="CHEBI:35235"/>
        <dbReference type="ChEBI" id="CHEBI:37563"/>
        <dbReference type="ChEBI" id="CHEBI:59458"/>
        <dbReference type="ChEBI" id="CHEBI:60377"/>
        <dbReference type="EC" id="6.3.2.5"/>
    </reaction>
</comment>
<dbReference type="GO" id="GO:0015937">
    <property type="term" value="P:coenzyme A biosynthetic process"/>
    <property type="evidence" value="ECO:0007669"/>
    <property type="project" value="UniProtKB-UniRule"/>
</dbReference>
<dbReference type="SUPFAM" id="SSF52507">
    <property type="entry name" value="Homo-oligomeric flavin-containing Cys decarboxylases, HFCD"/>
    <property type="match status" value="1"/>
</dbReference>
<dbReference type="Pfam" id="PF02441">
    <property type="entry name" value="Flavoprotein"/>
    <property type="match status" value="1"/>
</dbReference>
<dbReference type="GO" id="GO:0071513">
    <property type="term" value="C:phosphopantothenoylcysteine decarboxylase complex"/>
    <property type="evidence" value="ECO:0007669"/>
    <property type="project" value="TreeGrafter"/>
</dbReference>
<keyword evidence="3" id="KW-0460">Magnesium</keyword>
<dbReference type="HOGENOM" id="CLU_033319_0_1_7"/>
<comment type="pathway">
    <text evidence="3 4">Cofactor biosynthesis; coenzyme A biosynthesis; CoA from (R)-pantothenate: step 2/5.</text>
</comment>
<sequence length="401" mass="44100">MTKANVVLGVSASIAIYKALEVLSILKKRGFNVRVALTKEASKLISPVVFKALTNKDVYIDVMEELDFEGTNITHVALAKWADIFAVVPATANVIAKLANGIADDPVSLIGLATSASKVIAPAMNSSMYLNPITQRNLNILKENGFLIVEPIEGDLACNTRGVGHIALCEDIVDVIESTLYFKHFEDKTVIVTAGPTSEPIDPVRYITNRSSGKMGFAIAKIAHFMGADVRLITGNTCLKTPYGVKRIDIETAEDMLKALKHELSKSKNEVILIMAAAIADFRPSETKDKKIKKKNENGFTLKLKQNPDLTIEIKRFAEKADIPLRIVGFAAETDNLIENAKKKIEKKGLEFIVANDVSRKDIAFGSDKNEVAIIYSNGRIERLEKASKDKIAYEILRRLI</sequence>
<evidence type="ECO:0000256" key="3">
    <source>
        <dbReference type="HAMAP-Rule" id="MF_02225"/>
    </source>
</evidence>
<comment type="function">
    <text evidence="3">Catalyzes two sequential steps in the biosynthesis of coenzyme A. In the first step cysteine is conjugated to 4'-phosphopantothenate to form 4-phosphopantothenoylcysteine. In the second step the latter compound is decarboxylated to form 4'-phosphopantotheine.</text>
</comment>
<comment type="similarity">
    <text evidence="3 4">In the C-terminal section; belongs to the PPC synthetase family.</text>
</comment>
<reference evidence="7 8" key="1">
    <citation type="journal article" date="2011" name="Stand. Genomic Sci.">
        <title>Complete genome sequence of the thermophilic sulfur-reducer Hippea maritima type strain (MH(2)).</title>
        <authorList>
            <person name="Huntemann M."/>
            <person name="Lu M."/>
            <person name="Nolan M."/>
            <person name="Lapidus A."/>
            <person name="Lucas S."/>
            <person name="Hammon N."/>
            <person name="Deshpande S."/>
            <person name="Cheng J.F."/>
            <person name="Tapia R."/>
            <person name="Han C."/>
            <person name="Goodwin L."/>
            <person name="Pitluck S."/>
            <person name="Liolios K."/>
            <person name="Pagani I."/>
            <person name="Ivanova N."/>
            <person name="Ovchinikova G."/>
            <person name="Pati A."/>
            <person name="Chen A."/>
            <person name="Palaniappan K."/>
            <person name="Land M."/>
            <person name="Hauser L."/>
            <person name="Jeffries C.D."/>
            <person name="Detter J.C."/>
            <person name="Brambilla E.M."/>
            <person name="Rohde M."/>
            <person name="Spring S."/>
            <person name="Goker M."/>
            <person name="Woyke T."/>
            <person name="Bristow J."/>
            <person name="Eisen J.A."/>
            <person name="Markowitz V."/>
            <person name="Hugenholtz P."/>
            <person name="Kyrpides N.C."/>
            <person name="Klenk H.P."/>
            <person name="Mavromatis K."/>
        </authorList>
    </citation>
    <scope>NUCLEOTIDE SEQUENCE [LARGE SCALE GENOMIC DNA]</scope>
    <source>
        <strain evidence="8">ATCC 700847 / DSM 10411 / MH2</strain>
    </source>
</reference>
<evidence type="ECO:0000256" key="1">
    <source>
        <dbReference type="ARBA" id="ARBA00022793"/>
    </source>
</evidence>
<dbReference type="PANTHER" id="PTHR14359:SF6">
    <property type="entry name" value="PHOSPHOPANTOTHENOYLCYSTEINE DECARBOXYLASE"/>
    <property type="match status" value="1"/>
</dbReference>
<dbReference type="RefSeq" id="WP_013682477.1">
    <property type="nucleotide sequence ID" value="NC_015318.1"/>
</dbReference>
<dbReference type="PANTHER" id="PTHR14359">
    <property type="entry name" value="HOMO-OLIGOMERIC FLAVIN CONTAINING CYS DECARBOXYLASE FAMILY"/>
    <property type="match status" value="1"/>
</dbReference>
<dbReference type="OrthoDB" id="9802554at2"/>
<dbReference type="GO" id="GO:0004633">
    <property type="term" value="F:phosphopantothenoylcysteine decarboxylase activity"/>
    <property type="evidence" value="ECO:0007669"/>
    <property type="project" value="UniProtKB-UniRule"/>
</dbReference>
<keyword evidence="8" id="KW-1185">Reference proteome</keyword>
<feature type="region of interest" description="Phosphopantothenate--cysteine ligase" evidence="3">
    <location>
        <begin position="190"/>
        <end position="401"/>
    </location>
</feature>
<evidence type="ECO:0000313" key="7">
    <source>
        <dbReference type="EMBL" id="AEA34448.1"/>
    </source>
</evidence>
<feature type="active site" description="Proton donor" evidence="3">
    <location>
        <position position="158"/>
    </location>
</feature>
<dbReference type="GO" id="GO:0004632">
    <property type="term" value="F:phosphopantothenate--cysteine ligase activity"/>
    <property type="evidence" value="ECO:0007669"/>
    <property type="project" value="UniProtKB-UniRule"/>
</dbReference>
<evidence type="ECO:0000256" key="2">
    <source>
        <dbReference type="ARBA" id="ARBA00023239"/>
    </source>
</evidence>
<comment type="pathway">
    <text evidence="3 4">Cofactor biosynthesis; coenzyme A biosynthesis; CoA from (R)-pantothenate: step 3/5.</text>
</comment>
<evidence type="ECO:0000259" key="5">
    <source>
        <dbReference type="Pfam" id="PF02441"/>
    </source>
</evidence>
<dbReference type="Proteomes" id="UP000008139">
    <property type="component" value="Chromosome"/>
</dbReference>
<dbReference type="GO" id="GO:0015941">
    <property type="term" value="P:pantothenate catabolic process"/>
    <property type="evidence" value="ECO:0007669"/>
    <property type="project" value="InterPro"/>
</dbReference>
<comment type="caution">
    <text evidence="3">Lacks conserved residue(s) required for the propagation of feature annotation.</text>
</comment>
<comment type="cofactor">
    <cofactor evidence="3">
        <name>FMN</name>
        <dbReference type="ChEBI" id="CHEBI:58210"/>
    </cofactor>
    <text evidence="3">Binds 1 FMN per subunit.</text>
</comment>
<evidence type="ECO:0000259" key="6">
    <source>
        <dbReference type="Pfam" id="PF04127"/>
    </source>
</evidence>
<dbReference type="eggNOG" id="COG0452">
    <property type="taxonomic scope" value="Bacteria"/>
</dbReference>
<dbReference type="Pfam" id="PF04127">
    <property type="entry name" value="DFP"/>
    <property type="match status" value="1"/>
</dbReference>
<dbReference type="STRING" id="760142.Hipma_1492"/>
<dbReference type="AlphaFoldDB" id="F2LTS2"/>
<feature type="region of interest" description="Phosphopantothenoylcysteine decarboxylase" evidence="3">
    <location>
        <begin position="1"/>
        <end position="189"/>
    </location>
</feature>
<dbReference type="Gene3D" id="3.40.50.10300">
    <property type="entry name" value="CoaB-like"/>
    <property type="match status" value="1"/>
</dbReference>
<keyword evidence="3 4" id="KW-0288">FMN</keyword>
<dbReference type="InterPro" id="IPR003382">
    <property type="entry name" value="Flavoprotein"/>
</dbReference>
<comment type="similarity">
    <text evidence="3 4">In the N-terminal section; belongs to the HFCD (homo-oligomeric flavin containing Cys decarboxylase) superfamily.</text>
</comment>
<keyword evidence="2 3" id="KW-0456">Lyase</keyword>